<evidence type="ECO:0000256" key="4">
    <source>
        <dbReference type="ARBA" id="ARBA00022525"/>
    </source>
</evidence>
<evidence type="ECO:0000256" key="17">
    <source>
        <dbReference type="PIRSR" id="PIRSR601461-2"/>
    </source>
</evidence>
<feature type="disulfide bond" evidence="17">
    <location>
        <begin position="199"/>
        <end position="204"/>
    </location>
</feature>
<dbReference type="Pfam" id="PF00026">
    <property type="entry name" value="Asp"/>
    <property type="match status" value="1"/>
</dbReference>
<keyword evidence="10" id="KW-0339">Growth factor</keyword>
<evidence type="ECO:0000256" key="5">
    <source>
        <dbReference type="ARBA" id="ARBA00022657"/>
    </source>
</evidence>
<dbReference type="InterPro" id="IPR001461">
    <property type="entry name" value="Aspartic_peptidase_A1"/>
</dbReference>
<organism evidence="21 22">
    <name type="scientific">Cricetulus griseus</name>
    <name type="common">Chinese hamster</name>
    <name type="synonym">Cricetulus barabensis griseus</name>
    <dbReference type="NCBI Taxonomy" id="10029"/>
    <lineage>
        <taxon>Eukaryota</taxon>
        <taxon>Metazoa</taxon>
        <taxon>Chordata</taxon>
        <taxon>Craniata</taxon>
        <taxon>Vertebrata</taxon>
        <taxon>Euteleostomi</taxon>
        <taxon>Mammalia</taxon>
        <taxon>Eutheria</taxon>
        <taxon>Euarchontoglires</taxon>
        <taxon>Glires</taxon>
        <taxon>Rodentia</taxon>
        <taxon>Myomorpha</taxon>
        <taxon>Muroidea</taxon>
        <taxon>Cricetidae</taxon>
        <taxon>Cricetinae</taxon>
        <taxon>Cricetulus</taxon>
    </lineage>
</organism>
<dbReference type="Pfam" id="PF07966">
    <property type="entry name" value="A1_Propeptide"/>
    <property type="match status" value="1"/>
</dbReference>
<evidence type="ECO:0000256" key="14">
    <source>
        <dbReference type="ARBA" id="ARBA00069277"/>
    </source>
</evidence>
<dbReference type="GO" id="GO:0005576">
    <property type="term" value="C:extracellular region"/>
    <property type="evidence" value="ECO:0007669"/>
    <property type="project" value="UniProtKB-SubCell"/>
</dbReference>
<dbReference type="GO" id="GO:0051781">
    <property type="term" value="P:positive regulation of cell division"/>
    <property type="evidence" value="ECO:0007669"/>
    <property type="project" value="UniProtKB-KW"/>
</dbReference>
<keyword evidence="5" id="KW-0037">Angiogenesis</keyword>
<feature type="active site" evidence="16">
    <location>
        <position position="186"/>
    </location>
</feature>
<dbReference type="GO" id="GO:0006508">
    <property type="term" value="P:proteolysis"/>
    <property type="evidence" value="ECO:0007669"/>
    <property type="project" value="UniProtKB-KW"/>
</dbReference>
<keyword evidence="12 17" id="KW-1015">Disulfide bond</keyword>
<evidence type="ECO:0000256" key="8">
    <source>
        <dbReference type="ARBA" id="ARBA00022750"/>
    </source>
</evidence>
<dbReference type="GO" id="GO:0001525">
    <property type="term" value="P:angiogenesis"/>
    <property type="evidence" value="ECO:0007669"/>
    <property type="project" value="UniProtKB-KW"/>
</dbReference>
<feature type="disulfide bond" evidence="17">
    <location>
        <begin position="359"/>
        <end position="363"/>
    </location>
</feature>
<feature type="chain" id="PRO_5001604713" description="Prokineticin-1" evidence="19">
    <location>
        <begin position="21"/>
        <end position="473"/>
    </location>
</feature>
<dbReference type="FunFam" id="2.40.70.10:FF:000004">
    <property type="entry name" value="Pepsin A"/>
    <property type="match status" value="1"/>
</dbReference>
<evidence type="ECO:0000256" key="12">
    <source>
        <dbReference type="ARBA" id="ARBA00023157"/>
    </source>
</evidence>
<evidence type="ECO:0000256" key="13">
    <source>
        <dbReference type="ARBA" id="ARBA00023246"/>
    </source>
</evidence>
<dbReference type="Proteomes" id="UP000030759">
    <property type="component" value="Unassembled WGS sequence"/>
</dbReference>
<dbReference type="PANTHER" id="PTHR47966:SF13">
    <property type="entry name" value="CHYMOSIN"/>
    <property type="match status" value="1"/>
</dbReference>
<reference evidence="22" key="1">
    <citation type="journal article" date="2013" name="Nat. Biotechnol.">
        <title>Chinese hamster genome sequenced from sorted chromosomes.</title>
        <authorList>
            <person name="Brinkrolf K."/>
            <person name="Rupp O."/>
            <person name="Laux H."/>
            <person name="Kollin F."/>
            <person name="Ernst W."/>
            <person name="Linke B."/>
            <person name="Kofler R."/>
            <person name="Romand S."/>
            <person name="Hesse F."/>
            <person name="Budach W.E."/>
            <person name="Galosy S."/>
            <person name="Muller D."/>
            <person name="Noll T."/>
            <person name="Wienberg J."/>
            <person name="Jostock T."/>
            <person name="Leonard M."/>
            <person name="Grillari J."/>
            <person name="Tauch A."/>
            <person name="Goesmann A."/>
            <person name="Helk B."/>
            <person name="Mott J.E."/>
            <person name="Puhler A."/>
            <person name="Borth N."/>
        </authorList>
    </citation>
    <scope>NUCLEOTIDE SEQUENCE [LARGE SCALE GENOMIC DNA]</scope>
    <source>
        <strain evidence="22">17A/GY</strain>
    </source>
</reference>
<dbReference type="Gene3D" id="2.40.70.10">
    <property type="entry name" value="Acid Proteases"/>
    <property type="match status" value="2"/>
</dbReference>
<comment type="subcellular location">
    <subcellularLocation>
        <location evidence="1">Secreted</location>
    </subcellularLocation>
</comment>
<dbReference type="InterPro" id="IPR023569">
    <property type="entry name" value="Prokineticin_domain"/>
</dbReference>
<evidence type="ECO:0000313" key="21">
    <source>
        <dbReference type="EMBL" id="ERE91060.1"/>
    </source>
</evidence>
<dbReference type="Pfam" id="PF06607">
    <property type="entry name" value="Prokineticin"/>
    <property type="match status" value="1"/>
</dbReference>
<dbReference type="SUPFAM" id="SSF57190">
    <property type="entry name" value="Colipase-like"/>
    <property type="match status" value="2"/>
</dbReference>
<dbReference type="FunFam" id="2.10.80.10:FF:000004">
    <property type="entry name" value="Prokineticin 1"/>
    <property type="match status" value="1"/>
</dbReference>
<dbReference type="PROSITE" id="PS51257">
    <property type="entry name" value="PROKAR_LIPOPROTEIN"/>
    <property type="match status" value="1"/>
</dbReference>
<dbReference type="PROSITE" id="PS00141">
    <property type="entry name" value="ASP_PROTEASE"/>
    <property type="match status" value="2"/>
</dbReference>
<keyword evidence="6 18" id="KW-0645">Protease</keyword>
<dbReference type="Gene3D" id="2.10.80.10">
    <property type="entry name" value="Lipase, subunit A"/>
    <property type="match status" value="1"/>
</dbReference>
<dbReference type="AlphaFoldDB" id="A0A061IRD0"/>
<keyword evidence="13" id="KW-0497">Mitogen</keyword>
<dbReference type="PROSITE" id="PS51767">
    <property type="entry name" value="PEPTIDASE_A1"/>
    <property type="match status" value="1"/>
</dbReference>
<protein>
    <recommendedName>
        <fullName evidence="14">Prokineticin-1</fullName>
    </recommendedName>
    <alternativeName>
        <fullName evidence="15">Endocrine-gland-derived vascular endothelial growth factor</fullName>
    </alternativeName>
</protein>
<evidence type="ECO:0000256" key="2">
    <source>
        <dbReference type="ARBA" id="ARBA00006999"/>
    </source>
</evidence>
<keyword evidence="4" id="KW-0964">Secreted</keyword>
<proteinExistence type="inferred from homology"/>
<evidence type="ECO:0000256" key="9">
    <source>
        <dbReference type="ARBA" id="ARBA00022801"/>
    </source>
</evidence>
<evidence type="ECO:0000313" key="22">
    <source>
        <dbReference type="Proteomes" id="UP000030759"/>
    </source>
</evidence>
<name>A0A061IRD0_CRIGR</name>
<dbReference type="PRINTS" id="PR00792">
    <property type="entry name" value="PEPSIN"/>
</dbReference>
<dbReference type="InterPro" id="IPR012848">
    <property type="entry name" value="Aspartic_peptidase_N"/>
</dbReference>
<dbReference type="SUPFAM" id="SSF50630">
    <property type="entry name" value="Acid proteases"/>
    <property type="match status" value="1"/>
</dbReference>
<dbReference type="FunFam" id="2.40.70.10:FF:000006">
    <property type="entry name" value="Cathepsin E"/>
    <property type="match status" value="1"/>
</dbReference>
<feature type="domain" description="Peptidase A1" evidence="20">
    <location>
        <begin position="168"/>
        <end position="470"/>
    </location>
</feature>
<dbReference type="InterPro" id="IPR033121">
    <property type="entry name" value="PEPTIDASE_A1"/>
</dbReference>
<keyword evidence="7 19" id="KW-0732">Signal</keyword>
<dbReference type="GO" id="GO:0004190">
    <property type="term" value="F:aspartic-type endopeptidase activity"/>
    <property type="evidence" value="ECO:0007669"/>
    <property type="project" value="UniProtKB-KW"/>
</dbReference>
<dbReference type="InterPro" id="IPR001969">
    <property type="entry name" value="Aspartic_peptidase_AS"/>
</dbReference>
<evidence type="ECO:0000256" key="11">
    <source>
        <dbReference type="ARBA" id="ARBA00023145"/>
    </source>
</evidence>
<feature type="active site" evidence="16">
    <location>
        <position position="368"/>
    </location>
</feature>
<evidence type="ECO:0000256" key="10">
    <source>
        <dbReference type="ARBA" id="ARBA00023030"/>
    </source>
</evidence>
<evidence type="ECO:0000256" key="19">
    <source>
        <dbReference type="SAM" id="SignalP"/>
    </source>
</evidence>
<evidence type="ECO:0000256" key="16">
    <source>
        <dbReference type="PIRSR" id="PIRSR601461-1"/>
    </source>
</evidence>
<dbReference type="Gene3D" id="6.10.140.60">
    <property type="match status" value="1"/>
</dbReference>
<keyword evidence="11" id="KW-0865">Zymogen</keyword>
<dbReference type="InterPro" id="IPR021109">
    <property type="entry name" value="Peptidase_aspartic_dom_sf"/>
</dbReference>
<dbReference type="PANTHER" id="PTHR47966">
    <property type="entry name" value="BETA-SITE APP-CLEAVING ENZYME, ISOFORM A-RELATED"/>
    <property type="match status" value="1"/>
</dbReference>
<evidence type="ECO:0000259" key="20">
    <source>
        <dbReference type="PROSITE" id="PS51767"/>
    </source>
</evidence>
<dbReference type="MEROPS" id="A01.006"/>
<evidence type="ECO:0000256" key="6">
    <source>
        <dbReference type="ARBA" id="ARBA00022670"/>
    </source>
</evidence>
<accession>A0A061IRD0</accession>
<comment type="similarity">
    <text evidence="2">Belongs to the AVIT (prokineticin) family.</text>
</comment>
<evidence type="ECO:0000256" key="7">
    <source>
        <dbReference type="ARBA" id="ARBA00022729"/>
    </source>
</evidence>
<evidence type="ECO:0000256" key="15">
    <source>
        <dbReference type="ARBA" id="ARBA00081306"/>
    </source>
</evidence>
<gene>
    <name evidence="21" type="ORF">H671_1g1220</name>
</gene>
<keyword evidence="8 18" id="KW-0064">Aspartyl protease</keyword>
<feature type="signal peptide" evidence="19">
    <location>
        <begin position="1"/>
        <end position="20"/>
    </location>
</feature>
<comment type="similarity">
    <text evidence="3 18">Belongs to the peptidase A1 family.</text>
</comment>
<dbReference type="EMBL" id="KE663690">
    <property type="protein sequence ID" value="ERE91060.1"/>
    <property type="molecule type" value="Genomic_DNA"/>
</dbReference>
<dbReference type="GO" id="GO:0008083">
    <property type="term" value="F:growth factor activity"/>
    <property type="evidence" value="ECO:0007669"/>
    <property type="project" value="UniProtKB-KW"/>
</dbReference>
<keyword evidence="9 18" id="KW-0378">Hydrolase</keyword>
<feature type="disulfide bond" evidence="17">
    <location>
        <begin position="402"/>
        <end position="435"/>
    </location>
</feature>
<evidence type="ECO:0000256" key="3">
    <source>
        <dbReference type="ARBA" id="ARBA00007447"/>
    </source>
</evidence>
<sequence length="473" mass="52562">MMRGTVQVFIVLLLATASHCAVITGACDRDVQCGPGTCCAISLWLRGLRLCTPLGREGEECHPGSHKIPFFRKRQHHACPCSRSLLCSRFLDGRMRCFVLLLAVFAVSQSHVATRIPLHKGTSLRNTLKEHGLLEDFLSRHQSEFSEKDSNTGMVANEPLTNYLDSEYFGTIYIGTPPQEFTVVFDTGSSELWVPSVYCSSRVCQNHHRFDPSKSFTFQNLSKPLFVQYGTGRMQGFLGYDTVTISDIVVPHQTVGLSTQEPGEIFIYSPFDGILGLSYPSLASKYSVPIFDNMMNRHLVAQDLFSVYMSRNDQGSMLTLGAIDQSYFVGSLHWVPVTVQGYWQFTVDRITINDEVVACQGGCTAVLDTGTALLAGPGRDILNIQQAIGAVQGQYGQFKINCWRLGIMPTIVFEIHGRKFPLPPSAYTNQELDSCSSGFKLGSHIWILGDVFIREFYSVFDRANNRVGLAKAI</sequence>
<evidence type="ECO:0000256" key="1">
    <source>
        <dbReference type="ARBA" id="ARBA00004613"/>
    </source>
</evidence>
<evidence type="ECO:0000256" key="18">
    <source>
        <dbReference type="RuleBase" id="RU000454"/>
    </source>
</evidence>